<sequence length="633" mass="68952">MPHHASRRTVLALGGAIAGTTALPAAARAQGADRPNILWLVAEDHNPFLGAYGDDQAQTPALDALAERGVLYANAFSTYPVCAPTRFSIITGKAPESCGPAHHMRASGLRPDWLVGFPQYLREAGYYTSNNNKTDYNTDIDLAATWDANGADASWTGRAPGQPFFAVFNHMTTHESSLWSSEPTGVHDPADAELPEYTPDTEATRADRAHYYDNITRVDAQVAERLAELEAAGLAEDTVVFYYSDNGGVLPRSKRYAYDSGLRTALIAVFPDKWAHLAPAEPGAVVSDPVTTLDYAPTVLEIAGLDVPGHLDGTSLLESRRRPEYAFGSRNRMDERYDFVRTVRDGRYRYIRNYAPHRIYNQHVGYLFQQLGVLDWEQAHLDGALEEVQERWWGPKPAEELYDLDADPDEVANLIDEPHLRRVRRRLAAALDEHLIAVHDNGFIPEGAAAEGYDRSRARGAFPIARVKALADLAIQRKRSNTAKFTRALRDGNEVVRYWGAQGLLILAAADLLRHKDAEDDLAAVLDDADEIPQVRIAAAETLARLGRGGAAVAYLVGVLGDAAAPNPVRLQAVEALTYSPAEDAAAALDVLDAVSAAATGTDLGKAVNYLRFVLRGQYAPTPEVQAAILGLA</sequence>
<evidence type="ECO:0000313" key="6">
    <source>
        <dbReference type="EMBL" id="MFC6957410.1"/>
    </source>
</evidence>
<proteinExistence type="inferred from homology"/>
<dbReference type="CDD" id="cd16027">
    <property type="entry name" value="SGSH"/>
    <property type="match status" value="1"/>
</dbReference>
<dbReference type="Gene3D" id="3.40.720.10">
    <property type="entry name" value="Alkaline Phosphatase, subunit A"/>
    <property type="match status" value="1"/>
</dbReference>
<dbReference type="InterPro" id="IPR006311">
    <property type="entry name" value="TAT_signal"/>
</dbReference>
<name>A0ABW2D7E1_9ACTN</name>
<keyword evidence="2" id="KW-0479">Metal-binding</keyword>
<dbReference type="Gene3D" id="1.25.10.10">
    <property type="entry name" value="Leucine-rich Repeat Variant"/>
    <property type="match status" value="1"/>
</dbReference>
<keyword evidence="7" id="KW-1185">Reference proteome</keyword>
<dbReference type="InterPro" id="IPR050738">
    <property type="entry name" value="Sulfatase"/>
</dbReference>
<dbReference type="InterPro" id="IPR011989">
    <property type="entry name" value="ARM-like"/>
</dbReference>
<comment type="similarity">
    <text evidence="1">Belongs to the sulfatase family.</text>
</comment>
<dbReference type="InterPro" id="IPR000917">
    <property type="entry name" value="Sulfatase_N"/>
</dbReference>
<comment type="caution">
    <text evidence="6">The sequence shown here is derived from an EMBL/GenBank/DDBJ whole genome shotgun (WGS) entry which is preliminary data.</text>
</comment>
<protein>
    <submittedName>
        <fullName evidence="6">Sulfatase-like hydrolase/transferase</fullName>
    </submittedName>
</protein>
<evidence type="ECO:0000256" key="2">
    <source>
        <dbReference type="ARBA" id="ARBA00022723"/>
    </source>
</evidence>
<dbReference type="EMBL" id="JBHSYS010000002">
    <property type="protein sequence ID" value="MFC6957410.1"/>
    <property type="molecule type" value="Genomic_DNA"/>
</dbReference>
<dbReference type="Pfam" id="PF00884">
    <property type="entry name" value="Sulfatase"/>
    <property type="match status" value="1"/>
</dbReference>
<reference evidence="7" key="1">
    <citation type="journal article" date="2019" name="Int. J. Syst. Evol. Microbiol.">
        <title>The Global Catalogue of Microorganisms (GCM) 10K type strain sequencing project: providing services to taxonomists for standard genome sequencing and annotation.</title>
        <authorList>
            <consortium name="The Broad Institute Genomics Platform"/>
            <consortium name="The Broad Institute Genome Sequencing Center for Infectious Disease"/>
            <person name="Wu L."/>
            <person name="Ma J."/>
        </authorList>
    </citation>
    <scope>NUCLEOTIDE SEQUENCE [LARGE SCALE GENOMIC DNA]</scope>
    <source>
        <strain evidence="7">KACC 12634</strain>
    </source>
</reference>
<accession>A0ABW2D7E1</accession>
<dbReference type="InterPro" id="IPR016024">
    <property type="entry name" value="ARM-type_fold"/>
</dbReference>
<dbReference type="InterPro" id="IPR024607">
    <property type="entry name" value="Sulfatase_CS"/>
</dbReference>
<evidence type="ECO:0000256" key="3">
    <source>
        <dbReference type="ARBA" id="ARBA00022801"/>
    </source>
</evidence>
<evidence type="ECO:0000313" key="7">
    <source>
        <dbReference type="Proteomes" id="UP001596470"/>
    </source>
</evidence>
<evidence type="ECO:0000259" key="5">
    <source>
        <dbReference type="Pfam" id="PF00884"/>
    </source>
</evidence>
<keyword evidence="4" id="KW-0106">Calcium</keyword>
<dbReference type="SUPFAM" id="SSF53649">
    <property type="entry name" value="Alkaline phosphatase-like"/>
    <property type="match status" value="1"/>
</dbReference>
<gene>
    <name evidence="6" type="ORF">ACFQS3_09400</name>
</gene>
<dbReference type="InterPro" id="IPR017850">
    <property type="entry name" value="Alkaline_phosphatase_core_sf"/>
</dbReference>
<feature type="domain" description="Sulfatase N-terminal" evidence="5">
    <location>
        <begin position="35"/>
        <end position="304"/>
    </location>
</feature>
<dbReference type="RefSeq" id="WP_382348954.1">
    <property type="nucleotide sequence ID" value="NZ_JBHMBP010000002.1"/>
</dbReference>
<dbReference type="PROSITE" id="PS00523">
    <property type="entry name" value="SULFATASE_1"/>
    <property type="match status" value="1"/>
</dbReference>
<dbReference type="PROSITE" id="PS51318">
    <property type="entry name" value="TAT"/>
    <property type="match status" value="1"/>
</dbReference>
<keyword evidence="3" id="KW-0378">Hydrolase</keyword>
<organism evidence="6 7">
    <name type="scientific">Glycomyces mayteni</name>
    <dbReference type="NCBI Taxonomy" id="543887"/>
    <lineage>
        <taxon>Bacteria</taxon>
        <taxon>Bacillati</taxon>
        <taxon>Actinomycetota</taxon>
        <taxon>Actinomycetes</taxon>
        <taxon>Glycomycetales</taxon>
        <taxon>Glycomycetaceae</taxon>
        <taxon>Glycomyces</taxon>
    </lineage>
</organism>
<dbReference type="PANTHER" id="PTHR42693">
    <property type="entry name" value="ARYLSULFATASE FAMILY MEMBER"/>
    <property type="match status" value="1"/>
</dbReference>
<evidence type="ECO:0000256" key="4">
    <source>
        <dbReference type="ARBA" id="ARBA00022837"/>
    </source>
</evidence>
<evidence type="ECO:0000256" key="1">
    <source>
        <dbReference type="ARBA" id="ARBA00008779"/>
    </source>
</evidence>
<dbReference type="Proteomes" id="UP001596470">
    <property type="component" value="Unassembled WGS sequence"/>
</dbReference>
<dbReference type="SUPFAM" id="SSF48371">
    <property type="entry name" value="ARM repeat"/>
    <property type="match status" value="1"/>
</dbReference>
<dbReference type="PANTHER" id="PTHR42693:SF53">
    <property type="entry name" value="ENDO-4-O-SULFATASE"/>
    <property type="match status" value="1"/>
</dbReference>